<gene>
    <name evidence="2" type="ORF">H8K52_07935</name>
</gene>
<evidence type="ECO:0000313" key="3">
    <source>
        <dbReference type="Proteomes" id="UP000648257"/>
    </source>
</evidence>
<evidence type="ECO:0000313" key="2">
    <source>
        <dbReference type="EMBL" id="MBC3807272.1"/>
    </source>
</evidence>
<sequence>MKFLKNTFFVGLTALSLATSAGAFAQQANSGSSPSPERAKKMEQMQQRMQAGMEKHRMQLHDKLKLTAQQEPAWKAFTEATSPQHAGMHEPKGDHQAMANLSAPAMMEKMLERSKERMARQQQHLDALKTFYAALTPEQQKILDDNHRRMHHGMKMRMHEGMQNRMQKRMQHNMHEGQMAAPTTK</sequence>
<comment type="caution">
    <text evidence="2">The sequence shown here is derived from an EMBL/GenBank/DDBJ whole genome shotgun (WGS) entry which is preliminary data.</text>
</comment>
<organism evidence="2 3">
    <name type="scientific">Undibacterium seohonense</name>
    <dbReference type="NCBI Taxonomy" id="1344950"/>
    <lineage>
        <taxon>Bacteria</taxon>
        <taxon>Pseudomonadati</taxon>
        <taxon>Pseudomonadota</taxon>
        <taxon>Betaproteobacteria</taxon>
        <taxon>Burkholderiales</taxon>
        <taxon>Oxalobacteraceae</taxon>
        <taxon>Undibacterium</taxon>
    </lineage>
</organism>
<name>A0ABR6X2X6_9BURK</name>
<dbReference type="Proteomes" id="UP000648257">
    <property type="component" value="Unassembled WGS sequence"/>
</dbReference>
<protein>
    <submittedName>
        <fullName evidence="2">Spy/CpxP family protein refolding chaperone</fullName>
    </submittedName>
</protein>
<dbReference type="Gene3D" id="1.20.120.1490">
    <property type="match status" value="1"/>
</dbReference>
<dbReference type="RefSeq" id="WP_186922359.1">
    <property type="nucleotide sequence ID" value="NZ_JACOFW010000006.1"/>
</dbReference>
<dbReference type="Pfam" id="PF07813">
    <property type="entry name" value="LTXXQ"/>
    <property type="match status" value="1"/>
</dbReference>
<feature type="signal peptide" evidence="1">
    <location>
        <begin position="1"/>
        <end position="25"/>
    </location>
</feature>
<reference evidence="2 3" key="1">
    <citation type="submission" date="2020-08" db="EMBL/GenBank/DDBJ databases">
        <title>Novel species isolated from subtropical streams in China.</title>
        <authorList>
            <person name="Lu H."/>
        </authorList>
    </citation>
    <scope>NUCLEOTIDE SEQUENCE [LARGE SCALE GENOMIC DNA]</scope>
    <source>
        <strain evidence="2 3">KACC 16656</strain>
    </source>
</reference>
<feature type="chain" id="PRO_5046933992" evidence="1">
    <location>
        <begin position="26"/>
        <end position="185"/>
    </location>
</feature>
<accession>A0ABR6X2X6</accession>
<dbReference type="InterPro" id="IPR012899">
    <property type="entry name" value="LTXXQ"/>
</dbReference>
<keyword evidence="3" id="KW-1185">Reference proteome</keyword>
<proteinExistence type="predicted"/>
<keyword evidence="1" id="KW-0732">Signal</keyword>
<dbReference type="EMBL" id="JACOFW010000006">
    <property type="protein sequence ID" value="MBC3807272.1"/>
    <property type="molecule type" value="Genomic_DNA"/>
</dbReference>
<evidence type="ECO:0000256" key="1">
    <source>
        <dbReference type="SAM" id="SignalP"/>
    </source>
</evidence>